<dbReference type="PANTHER" id="PTHR30337">
    <property type="entry name" value="COMPONENT OF ATP-DEPENDENT DSDNA EXONUCLEASE"/>
    <property type="match status" value="1"/>
</dbReference>
<keyword evidence="4 7" id="KW-0540">Nuclease</keyword>
<dbReference type="Gene3D" id="3.60.21.10">
    <property type="match status" value="1"/>
</dbReference>
<comment type="caution">
    <text evidence="10">The sequence shown here is derived from an EMBL/GenBank/DDBJ whole genome shotgun (WGS) entry which is preliminary data.</text>
</comment>
<dbReference type="RefSeq" id="WP_341629136.1">
    <property type="nucleotide sequence ID" value="NZ_JBAKBA010000054.1"/>
</dbReference>
<evidence type="ECO:0000256" key="4">
    <source>
        <dbReference type="ARBA" id="ARBA00022722"/>
    </source>
</evidence>
<organism evidence="10 11">
    <name type="scientific">Psychromonas arctica</name>
    <dbReference type="NCBI Taxonomy" id="168275"/>
    <lineage>
        <taxon>Bacteria</taxon>
        <taxon>Pseudomonadati</taxon>
        <taxon>Pseudomonadota</taxon>
        <taxon>Gammaproteobacteria</taxon>
        <taxon>Alteromonadales</taxon>
        <taxon>Psychromonadaceae</taxon>
        <taxon>Psychromonas</taxon>
    </lineage>
</organism>
<keyword evidence="5 7" id="KW-0378">Hydrolase</keyword>
<proteinExistence type="inferred from homology"/>
<evidence type="ECO:0000256" key="1">
    <source>
        <dbReference type="ARBA" id="ARBA00010555"/>
    </source>
</evidence>
<keyword evidence="6 7" id="KW-0269">Exonuclease</keyword>
<feature type="domain" description="Calcineurin-like phosphoesterase" evidence="8">
    <location>
        <begin position="1"/>
        <end position="229"/>
    </location>
</feature>
<sequence length="403" mass="44884">MKILHTSDWHLGQYFMMKTRENEHQQFLSWLIEVVNKQQVDAVIVAGDIFDSASPASYARKLYGDFVVQLQQSYCSQLVIVSGNHDSVAVLNESKSLLSALNVSVLAGLSENLADHLISLKNKSGEQQALLCALPFLRATDVMVSEQGSSAEHKQMSLQQGIADTYQRIYETAQEQANTDTPILATGHLTAVGCAVSDSVREIYIGTLTAFPSSLFPAFDYIALGHIHKAQRVQQSDVIRYSGSPIPLSFDESKQTKKVNLIEFTNKTDLSVSEIDIPTFQSLKVISGDLDSISDQINALKSDDLEQSVWVEVKLKQAHYMSDLHTHLSQLVEGTHIDILKVSSPQINEANQWQDNDKKSLDNVTPEQLFEHRLDIEDNISDEQKQQLKGLFAEVLSAVEHQS</sequence>
<dbReference type="Proteomes" id="UP001366060">
    <property type="component" value="Unassembled WGS sequence"/>
</dbReference>
<evidence type="ECO:0000256" key="6">
    <source>
        <dbReference type="ARBA" id="ARBA00022839"/>
    </source>
</evidence>
<evidence type="ECO:0000259" key="8">
    <source>
        <dbReference type="Pfam" id="PF00149"/>
    </source>
</evidence>
<dbReference type="CDD" id="cd00840">
    <property type="entry name" value="MPP_Mre11_N"/>
    <property type="match status" value="1"/>
</dbReference>
<gene>
    <name evidence="7 10" type="primary">sbcD</name>
    <name evidence="10" type="ORF">V6255_16505</name>
</gene>
<dbReference type="SUPFAM" id="SSF56300">
    <property type="entry name" value="Metallo-dependent phosphatases"/>
    <property type="match status" value="1"/>
</dbReference>
<keyword evidence="7" id="KW-0235">DNA replication</keyword>
<dbReference type="InterPro" id="IPR026843">
    <property type="entry name" value="SbcD_C"/>
</dbReference>
<dbReference type="Pfam" id="PF00149">
    <property type="entry name" value="Metallophos"/>
    <property type="match status" value="1"/>
</dbReference>
<dbReference type="InterPro" id="IPR004593">
    <property type="entry name" value="SbcD"/>
</dbReference>
<dbReference type="InterPro" id="IPR041796">
    <property type="entry name" value="Mre11_N"/>
</dbReference>
<dbReference type="GO" id="GO:0004527">
    <property type="term" value="F:exonuclease activity"/>
    <property type="evidence" value="ECO:0007669"/>
    <property type="project" value="UniProtKB-KW"/>
</dbReference>
<dbReference type="Gene3D" id="3.30.160.720">
    <property type="match status" value="1"/>
</dbReference>
<name>A0ABU9HFQ7_9GAMM</name>
<keyword evidence="7" id="KW-0233">DNA recombination</keyword>
<comment type="similarity">
    <text evidence="1 7">Belongs to the SbcD family.</text>
</comment>
<evidence type="ECO:0000259" key="9">
    <source>
        <dbReference type="Pfam" id="PF12320"/>
    </source>
</evidence>
<evidence type="ECO:0000313" key="10">
    <source>
        <dbReference type="EMBL" id="MEL0660738.1"/>
    </source>
</evidence>
<reference evidence="10 11" key="1">
    <citation type="submission" date="2024-02" db="EMBL/GenBank/DDBJ databases">
        <title>Bacteria isolated from the canopy kelp, Nereocystis luetkeana.</title>
        <authorList>
            <person name="Pfister C.A."/>
            <person name="Younker I.T."/>
            <person name="Light S.H."/>
        </authorList>
    </citation>
    <scope>NUCLEOTIDE SEQUENCE [LARGE SCALE GENOMIC DNA]</scope>
    <source>
        <strain evidence="10 11">TI.2.07</strain>
    </source>
</reference>
<dbReference type="Pfam" id="PF12320">
    <property type="entry name" value="SbcD_C"/>
    <property type="match status" value="1"/>
</dbReference>
<dbReference type="InterPro" id="IPR050535">
    <property type="entry name" value="DNA_Repair-Maintenance_Comp"/>
</dbReference>
<comment type="subunit">
    <text evidence="2 7">Heterodimer of SbcC and SbcD.</text>
</comment>
<evidence type="ECO:0000256" key="2">
    <source>
        <dbReference type="ARBA" id="ARBA00011322"/>
    </source>
</evidence>
<dbReference type="PANTHER" id="PTHR30337:SF0">
    <property type="entry name" value="NUCLEASE SBCCD SUBUNIT D"/>
    <property type="match status" value="1"/>
</dbReference>
<keyword evidence="11" id="KW-1185">Reference proteome</keyword>
<dbReference type="InterPro" id="IPR029052">
    <property type="entry name" value="Metallo-depent_PP-like"/>
</dbReference>
<protein>
    <recommendedName>
        <fullName evidence="3 7">Nuclease SbcCD subunit D</fullName>
    </recommendedName>
</protein>
<accession>A0ABU9HFQ7</accession>
<dbReference type="EMBL" id="JBAKBA010000054">
    <property type="protein sequence ID" value="MEL0660738.1"/>
    <property type="molecule type" value="Genomic_DNA"/>
</dbReference>
<dbReference type="InterPro" id="IPR004843">
    <property type="entry name" value="Calcineurin-like_PHP"/>
</dbReference>
<dbReference type="NCBIfam" id="NF008206">
    <property type="entry name" value="PRK10966.1"/>
    <property type="match status" value="1"/>
</dbReference>
<evidence type="ECO:0000256" key="5">
    <source>
        <dbReference type="ARBA" id="ARBA00022801"/>
    </source>
</evidence>
<evidence type="ECO:0000313" key="11">
    <source>
        <dbReference type="Proteomes" id="UP001366060"/>
    </source>
</evidence>
<dbReference type="NCBIfam" id="TIGR00619">
    <property type="entry name" value="sbcd"/>
    <property type="match status" value="1"/>
</dbReference>
<feature type="domain" description="Nuclease SbcCD subunit D C-terminal" evidence="9">
    <location>
        <begin position="280"/>
        <end position="375"/>
    </location>
</feature>
<keyword evidence="7" id="KW-0255">Endonuclease</keyword>
<comment type="function">
    <text evidence="7">SbcCD cleaves DNA hairpin structures. These structures can inhibit DNA replication and are intermediates in certain DNA recombination reactions. The complex acts as a 3'-&gt;5' double strand exonuclease that can open hairpins. It also has a 5' single-strand endonuclease activity.</text>
</comment>
<evidence type="ECO:0000256" key="7">
    <source>
        <dbReference type="RuleBase" id="RU363069"/>
    </source>
</evidence>
<evidence type="ECO:0000256" key="3">
    <source>
        <dbReference type="ARBA" id="ARBA00013365"/>
    </source>
</evidence>